<comment type="caution">
    <text evidence="1">The sequence shown here is derived from an EMBL/GenBank/DDBJ whole genome shotgun (WGS) entry which is preliminary data.</text>
</comment>
<evidence type="ECO:0000313" key="1">
    <source>
        <dbReference type="EMBL" id="GAN76015.1"/>
    </source>
</evidence>
<dbReference type="PANTHER" id="PTHR36451:SF1">
    <property type="entry name" value="OMEGA-HYDROXY-BETA-DIHYDROMENAQUINONE-9 SULFOTRANSFERASE STF3"/>
    <property type="match status" value="1"/>
</dbReference>
<dbReference type="OrthoDB" id="9777890at2"/>
<dbReference type="Proteomes" id="UP000032680">
    <property type="component" value="Unassembled WGS sequence"/>
</dbReference>
<protein>
    <recommendedName>
        <fullName evidence="3">Sulfotransferase</fullName>
    </recommendedName>
</protein>
<dbReference type="Pfam" id="PF13469">
    <property type="entry name" value="Sulfotransfer_3"/>
    <property type="match status" value="1"/>
</dbReference>
<keyword evidence="2" id="KW-1185">Reference proteome</keyword>
<sequence>MLLPGPPEVLRFADRLAARSHLFEARLDADQLIERACGDGDWSPHADQRAALRMLVGAVEAEASLSLFGRAALRWDIARFLANTRRLDEEEAACPTIGQTAVERPVFILGLPRSGTSFLHALMAQDPDTMAPRCWQTVYPYKPAARRRDRRIAQVGRQIALFTRIAPDLPSVHPITAETPQECSEITAHTFRSLRFDTTFRVPSYLAWLDAEGHDAAYAFHARFLRHLQRQTEPEPDARWVLKCPDHVFAFEAIRRTYPDARFVFVHRDPWHVLASVARLTEILRAPFTRRIDRLEIGRQVADRWVLGAQRIVAATESAGRDDLPVVHVTHGALVADPWATVCRVYEALGLTMRAPAAARIGAMIQARPDGGYGRNSYHPSTFGLVADRERERFAAYIERFLPGDETMGPPESRIRAA</sequence>
<dbReference type="SUPFAM" id="SSF52540">
    <property type="entry name" value="P-loop containing nucleoside triphosphate hydrolases"/>
    <property type="match status" value="1"/>
</dbReference>
<gene>
    <name evidence="1" type="ORF">Asru_0045_06</name>
</gene>
<accession>A0A0D6P2M1</accession>
<evidence type="ECO:0000313" key="2">
    <source>
        <dbReference type="Proteomes" id="UP000032680"/>
    </source>
</evidence>
<reference evidence="1 2" key="1">
    <citation type="submission" date="2012-11" db="EMBL/GenBank/DDBJ databases">
        <title>Whole genome sequence of Acidisphaera rubrifaciens HS-AP3.</title>
        <authorList>
            <person name="Azuma Y."/>
            <person name="Higashiura N."/>
            <person name="Hirakawa H."/>
            <person name="Matsushita K."/>
        </authorList>
    </citation>
    <scope>NUCLEOTIDE SEQUENCE [LARGE SCALE GENOMIC DNA]</scope>
    <source>
        <strain evidence="1 2">HS-AP3</strain>
    </source>
</reference>
<organism evidence="1 2">
    <name type="scientific">Acidisphaera rubrifaciens HS-AP3</name>
    <dbReference type="NCBI Taxonomy" id="1231350"/>
    <lineage>
        <taxon>Bacteria</taxon>
        <taxon>Pseudomonadati</taxon>
        <taxon>Pseudomonadota</taxon>
        <taxon>Alphaproteobacteria</taxon>
        <taxon>Acetobacterales</taxon>
        <taxon>Acetobacteraceae</taxon>
        <taxon>Acidisphaera</taxon>
    </lineage>
</organism>
<dbReference type="EMBL" id="BANB01000045">
    <property type="protein sequence ID" value="GAN76015.1"/>
    <property type="molecule type" value="Genomic_DNA"/>
</dbReference>
<evidence type="ECO:0008006" key="3">
    <source>
        <dbReference type="Google" id="ProtNLM"/>
    </source>
</evidence>
<dbReference type="PANTHER" id="PTHR36451">
    <property type="entry name" value="PAPS-DEPENDENT SULFOTRANSFERASE STF3"/>
    <property type="match status" value="1"/>
</dbReference>
<dbReference type="AlphaFoldDB" id="A0A0D6P2M1"/>
<name>A0A0D6P2M1_9PROT</name>
<dbReference type="InterPro" id="IPR027417">
    <property type="entry name" value="P-loop_NTPase"/>
</dbReference>
<dbReference type="InterPro" id="IPR052736">
    <property type="entry name" value="Stf3_sulfotransferase"/>
</dbReference>
<dbReference type="RefSeq" id="WP_148360223.1">
    <property type="nucleotide sequence ID" value="NZ_BANB01000045.1"/>
</dbReference>
<dbReference type="Gene3D" id="3.40.50.300">
    <property type="entry name" value="P-loop containing nucleotide triphosphate hydrolases"/>
    <property type="match status" value="1"/>
</dbReference>
<proteinExistence type="predicted"/>